<evidence type="ECO:0000256" key="2">
    <source>
        <dbReference type="ARBA" id="ARBA00022692"/>
    </source>
</evidence>
<gene>
    <name evidence="6" type="ORF">WN944_013482</name>
</gene>
<dbReference type="GO" id="GO:0016020">
    <property type="term" value="C:membrane"/>
    <property type="evidence" value="ECO:0007669"/>
    <property type="project" value="UniProtKB-SubCell"/>
</dbReference>
<reference evidence="6 7" key="1">
    <citation type="submission" date="2024-05" db="EMBL/GenBank/DDBJ databases">
        <title>Haplotype-resolved chromosome-level genome assembly of Huyou (Citrus changshanensis).</title>
        <authorList>
            <person name="Miao C."/>
            <person name="Chen W."/>
            <person name="Wu Y."/>
            <person name="Wang L."/>
            <person name="Zhao S."/>
            <person name="Grierson D."/>
            <person name="Xu C."/>
            <person name="Chen K."/>
        </authorList>
    </citation>
    <scope>NUCLEOTIDE SEQUENCE [LARGE SCALE GENOMIC DNA]</scope>
    <source>
        <strain evidence="6">01-14</strain>
        <tissue evidence="6">Leaf</tissue>
    </source>
</reference>
<evidence type="ECO:0000256" key="3">
    <source>
        <dbReference type="ARBA" id="ARBA00022989"/>
    </source>
</evidence>
<protein>
    <submittedName>
        <fullName evidence="6">Uncharacterized protein</fullName>
    </submittedName>
</protein>
<dbReference type="SUPFAM" id="SSF103511">
    <property type="entry name" value="Chlorophyll a-b binding protein"/>
    <property type="match status" value="1"/>
</dbReference>
<accession>A0AAP0M6N9</accession>
<sequence length="401" mass="43698">MGDVEALYSVFVEDPHVLERMDGVAFADTPLLVAAGCRCWEHPFCDGNGKLKALAGLEAKSSLAQPHARGFVGGIAIDGAEQRLVNSVLAPLNLQGFQSQYQQADKSGNGLRNIILAAAVLLAAATYHGYWQEDSPAAAAANNNITNLVCDNNTTGTNNTTKGRGQQPITWLSSVGTTTPHFTTDAMPDVIMTSERASAADNGAGVSAPAVTVEEPKVREASEGPTESNGAVEAPEVKAVNKFEDPKWVNGTWDLKQFQKNGQTDWDAVIDAEARRRKWLENSPESSSNDDPVIFDTSIVPWWAWIKRFHLPEAELLNGRAAMIGFFMAYLVDSLTGVGLVDQMSNFFCKTLLFVAVVGVLLIRKNEDIETLKKLLEETTFYDKQWQATWQDETTSGAKKE</sequence>
<evidence type="ECO:0000313" key="7">
    <source>
        <dbReference type="Proteomes" id="UP001428341"/>
    </source>
</evidence>
<evidence type="ECO:0000313" key="6">
    <source>
        <dbReference type="EMBL" id="KAK9198298.1"/>
    </source>
</evidence>
<evidence type="ECO:0000256" key="1">
    <source>
        <dbReference type="ARBA" id="ARBA00004141"/>
    </source>
</evidence>
<dbReference type="Proteomes" id="UP001428341">
    <property type="component" value="Unassembled WGS sequence"/>
</dbReference>
<keyword evidence="7" id="KW-1185">Reference proteome</keyword>
<dbReference type="AlphaFoldDB" id="A0AAP0M6N9"/>
<proteinExistence type="predicted"/>
<name>A0AAP0M6N9_9ROSI</name>
<keyword evidence="4" id="KW-0472">Membrane</keyword>
<evidence type="ECO:0000256" key="5">
    <source>
        <dbReference type="SAM" id="MobiDB-lite"/>
    </source>
</evidence>
<comment type="caution">
    <text evidence="6">The sequence shown here is derived from an EMBL/GenBank/DDBJ whole genome shotgun (WGS) entry which is preliminary data.</text>
</comment>
<feature type="region of interest" description="Disordered" evidence="5">
    <location>
        <begin position="200"/>
        <end position="234"/>
    </location>
</feature>
<keyword evidence="2" id="KW-0812">Transmembrane</keyword>
<dbReference type="EMBL" id="JBCGBO010000005">
    <property type="protein sequence ID" value="KAK9198298.1"/>
    <property type="molecule type" value="Genomic_DNA"/>
</dbReference>
<organism evidence="6 7">
    <name type="scientific">Citrus x changshan-huyou</name>
    <dbReference type="NCBI Taxonomy" id="2935761"/>
    <lineage>
        <taxon>Eukaryota</taxon>
        <taxon>Viridiplantae</taxon>
        <taxon>Streptophyta</taxon>
        <taxon>Embryophyta</taxon>
        <taxon>Tracheophyta</taxon>
        <taxon>Spermatophyta</taxon>
        <taxon>Magnoliopsida</taxon>
        <taxon>eudicotyledons</taxon>
        <taxon>Gunneridae</taxon>
        <taxon>Pentapetalae</taxon>
        <taxon>rosids</taxon>
        <taxon>malvids</taxon>
        <taxon>Sapindales</taxon>
        <taxon>Rutaceae</taxon>
        <taxon>Aurantioideae</taxon>
        <taxon>Citrus</taxon>
    </lineage>
</organism>
<dbReference type="PANTHER" id="PTHR14154">
    <property type="entry name" value="UPF0041 BRAIN PROTEIN 44-RELATED"/>
    <property type="match status" value="1"/>
</dbReference>
<evidence type="ECO:0000256" key="4">
    <source>
        <dbReference type="ARBA" id="ARBA00023136"/>
    </source>
</evidence>
<keyword evidence="3" id="KW-1133">Transmembrane helix</keyword>
<comment type="subcellular location">
    <subcellularLocation>
        <location evidence="1">Membrane</location>
        <topology evidence="1">Multi-pass membrane protein</topology>
    </subcellularLocation>
</comment>